<reference evidence="1" key="1">
    <citation type="submission" date="2014-11" db="EMBL/GenBank/DDBJ databases">
        <authorList>
            <person name="Amaro Gonzalez C."/>
        </authorList>
    </citation>
    <scope>NUCLEOTIDE SEQUENCE</scope>
</reference>
<reference evidence="1" key="2">
    <citation type="journal article" date="2015" name="Fish Shellfish Immunol.">
        <title>Early steps in the European eel (Anguilla anguilla)-Vibrio vulnificus interaction in the gills: Role of the RtxA13 toxin.</title>
        <authorList>
            <person name="Callol A."/>
            <person name="Pajuelo D."/>
            <person name="Ebbesson L."/>
            <person name="Teles M."/>
            <person name="MacKenzie S."/>
            <person name="Amaro C."/>
        </authorList>
    </citation>
    <scope>NUCLEOTIDE SEQUENCE</scope>
</reference>
<evidence type="ECO:0000313" key="1">
    <source>
        <dbReference type="EMBL" id="JAH89855.1"/>
    </source>
</evidence>
<protein>
    <submittedName>
        <fullName evidence="1">Uncharacterized protein</fullName>
    </submittedName>
</protein>
<proteinExistence type="predicted"/>
<dbReference type="AlphaFoldDB" id="A0A0E9WJX0"/>
<name>A0A0E9WJX0_ANGAN</name>
<accession>A0A0E9WJX0</accession>
<sequence>MTICFYINKSYSKACLFTFAFRYMMFCPYLCSAMQPVFF</sequence>
<organism evidence="1">
    <name type="scientific">Anguilla anguilla</name>
    <name type="common">European freshwater eel</name>
    <name type="synonym">Muraena anguilla</name>
    <dbReference type="NCBI Taxonomy" id="7936"/>
    <lineage>
        <taxon>Eukaryota</taxon>
        <taxon>Metazoa</taxon>
        <taxon>Chordata</taxon>
        <taxon>Craniata</taxon>
        <taxon>Vertebrata</taxon>
        <taxon>Euteleostomi</taxon>
        <taxon>Actinopterygii</taxon>
        <taxon>Neopterygii</taxon>
        <taxon>Teleostei</taxon>
        <taxon>Anguilliformes</taxon>
        <taxon>Anguillidae</taxon>
        <taxon>Anguilla</taxon>
    </lineage>
</organism>
<dbReference type="EMBL" id="GBXM01018722">
    <property type="protein sequence ID" value="JAH89855.1"/>
    <property type="molecule type" value="Transcribed_RNA"/>
</dbReference>